<keyword evidence="4 16" id="KW-0132">Cell division</keyword>
<evidence type="ECO:0000256" key="8">
    <source>
        <dbReference type="ARBA" id="ARBA00022960"/>
    </source>
</evidence>
<keyword evidence="11 16" id="KW-0472">Membrane</keyword>
<dbReference type="GO" id="GO:0008955">
    <property type="term" value="F:peptidoglycan glycosyltransferase activity"/>
    <property type="evidence" value="ECO:0007669"/>
    <property type="project" value="UniProtKB-UniRule"/>
</dbReference>
<evidence type="ECO:0000313" key="18">
    <source>
        <dbReference type="Proteomes" id="UP001409585"/>
    </source>
</evidence>
<protein>
    <recommendedName>
        <fullName evidence="16">Probable peptidoglycan glycosyltransferase FtsW</fullName>
        <shortName evidence="16">PGT</shortName>
        <ecNumber evidence="16">2.4.99.28</ecNumber>
    </recommendedName>
    <alternativeName>
        <fullName evidence="16">Cell division protein FtsW</fullName>
    </alternativeName>
    <alternativeName>
        <fullName evidence="16">Cell wall polymerase</fullName>
    </alternativeName>
    <alternativeName>
        <fullName evidence="16">Peptidoglycan polymerase</fullName>
        <shortName evidence="16">PG polymerase</shortName>
    </alternativeName>
</protein>
<dbReference type="GO" id="GO:0015648">
    <property type="term" value="F:lipid-linked peptidoglycan transporter activity"/>
    <property type="evidence" value="ECO:0007669"/>
    <property type="project" value="TreeGrafter"/>
</dbReference>
<dbReference type="InterPro" id="IPR013437">
    <property type="entry name" value="FtsW"/>
</dbReference>
<feature type="transmembrane region" description="Helical" evidence="16">
    <location>
        <begin position="24"/>
        <end position="45"/>
    </location>
</feature>
<evidence type="ECO:0000256" key="5">
    <source>
        <dbReference type="ARBA" id="ARBA00022676"/>
    </source>
</evidence>
<keyword evidence="3 16" id="KW-1003">Cell membrane</keyword>
<keyword evidence="13 16" id="KW-0961">Cell wall biogenesis/degradation</keyword>
<keyword evidence="5 16" id="KW-0328">Glycosyltransferase</keyword>
<dbReference type="Proteomes" id="UP001409585">
    <property type="component" value="Unassembled WGS sequence"/>
</dbReference>
<dbReference type="EMBL" id="BAABLX010000007">
    <property type="protein sequence ID" value="GAA4933665.1"/>
    <property type="molecule type" value="Genomic_DNA"/>
</dbReference>
<evidence type="ECO:0000256" key="11">
    <source>
        <dbReference type="ARBA" id="ARBA00023136"/>
    </source>
</evidence>
<comment type="function">
    <text evidence="16">Peptidoglycan polymerase that is essential for cell division.</text>
</comment>
<dbReference type="Pfam" id="PF01098">
    <property type="entry name" value="FTSW_RODA_SPOVE"/>
    <property type="match status" value="1"/>
</dbReference>
<organism evidence="17 18">
    <name type="scientific">Halioxenophilus aromaticivorans</name>
    <dbReference type="NCBI Taxonomy" id="1306992"/>
    <lineage>
        <taxon>Bacteria</taxon>
        <taxon>Pseudomonadati</taxon>
        <taxon>Pseudomonadota</taxon>
        <taxon>Gammaproteobacteria</taxon>
        <taxon>Alteromonadales</taxon>
        <taxon>Alteromonadaceae</taxon>
        <taxon>Halioxenophilus</taxon>
    </lineage>
</organism>
<feature type="transmembrane region" description="Helical" evidence="16">
    <location>
        <begin position="92"/>
        <end position="112"/>
    </location>
</feature>
<dbReference type="GO" id="GO:0032153">
    <property type="term" value="C:cell division site"/>
    <property type="evidence" value="ECO:0007669"/>
    <property type="project" value="UniProtKB-UniRule"/>
</dbReference>
<dbReference type="GO" id="GO:0009252">
    <property type="term" value="P:peptidoglycan biosynthetic process"/>
    <property type="evidence" value="ECO:0007669"/>
    <property type="project" value="UniProtKB-UniRule"/>
</dbReference>
<comment type="subcellular location">
    <subcellularLocation>
        <location evidence="16">Cell inner membrane</location>
        <topology evidence="16">Multi-pass membrane protein</topology>
    </subcellularLocation>
    <subcellularLocation>
        <location evidence="1">Cell membrane</location>
        <topology evidence="1">Multi-pass membrane protein</topology>
    </subcellularLocation>
    <text evidence="16">Localizes to the division septum.</text>
</comment>
<keyword evidence="10 16" id="KW-1133">Transmembrane helix</keyword>
<dbReference type="PROSITE" id="PS00428">
    <property type="entry name" value="FTSW_RODA_SPOVE"/>
    <property type="match status" value="1"/>
</dbReference>
<reference evidence="18" key="1">
    <citation type="journal article" date="2019" name="Int. J. Syst. Evol. Microbiol.">
        <title>The Global Catalogue of Microorganisms (GCM) 10K type strain sequencing project: providing services to taxonomists for standard genome sequencing and annotation.</title>
        <authorList>
            <consortium name="The Broad Institute Genomics Platform"/>
            <consortium name="The Broad Institute Genome Sequencing Center for Infectious Disease"/>
            <person name="Wu L."/>
            <person name="Ma J."/>
        </authorList>
    </citation>
    <scope>NUCLEOTIDE SEQUENCE [LARGE SCALE GENOMIC DNA]</scope>
    <source>
        <strain evidence="18">JCM 19134</strain>
    </source>
</reference>
<name>A0AAV3TY20_9ALTE</name>
<dbReference type="GO" id="GO:0005886">
    <property type="term" value="C:plasma membrane"/>
    <property type="evidence" value="ECO:0007669"/>
    <property type="project" value="UniProtKB-SubCell"/>
</dbReference>
<proteinExistence type="inferred from homology"/>
<keyword evidence="12 16" id="KW-0131">Cell cycle</keyword>
<dbReference type="HAMAP" id="MF_00913">
    <property type="entry name" value="PGT_FtsW_proteobact"/>
    <property type="match status" value="1"/>
</dbReference>
<evidence type="ECO:0000256" key="10">
    <source>
        <dbReference type="ARBA" id="ARBA00022989"/>
    </source>
</evidence>
<evidence type="ECO:0000256" key="3">
    <source>
        <dbReference type="ARBA" id="ARBA00022475"/>
    </source>
</evidence>
<evidence type="ECO:0000256" key="15">
    <source>
        <dbReference type="ARBA" id="ARBA00049902"/>
    </source>
</evidence>
<accession>A0AAV3TY20</accession>
<feature type="transmembrane region" description="Helical" evidence="16">
    <location>
        <begin position="358"/>
        <end position="379"/>
    </location>
</feature>
<evidence type="ECO:0000256" key="16">
    <source>
        <dbReference type="HAMAP-Rule" id="MF_00913"/>
    </source>
</evidence>
<dbReference type="GO" id="GO:0043093">
    <property type="term" value="P:FtsZ-dependent cytokinesis"/>
    <property type="evidence" value="ECO:0007669"/>
    <property type="project" value="UniProtKB-UniRule"/>
</dbReference>
<feature type="transmembrane region" description="Helical" evidence="16">
    <location>
        <begin position="322"/>
        <end position="346"/>
    </location>
</feature>
<evidence type="ECO:0000256" key="2">
    <source>
        <dbReference type="ARBA" id="ARBA00004752"/>
    </source>
</evidence>
<dbReference type="PANTHER" id="PTHR30474:SF2">
    <property type="entry name" value="PEPTIDOGLYCAN GLYCOSYLTRANSFERASE FTSW-RELATED"/>
    <property type="match status" value="1"/>
</dbReference>
<comment type="caution">
    <text evidence="17">The sequence shown here is derived from an EMBL/GenBank/DDBJ whole genome shotgun (WGS) entry which is preliminary data.</text>
</comment>
<keyword evidence="9 16" id="KW-0573">Peptidoglycan synthesis</keyword>
<dbReference type="GO" id="GO:0071555">
    <property type="term" value="P:cell wall organization"/>
    <property type="evidence" value="ECO:0007669"/>
    <property type="project" value="UniProtKB-KW"/>
</dbReference>
<dbReference type="InterPro" id="IPR001182">
    <property type="entry name" value="FtsW/RodA"/>
</dbReference>
<evidence type="ECO:0000313" key="17">
    <source>
        <dbReference type="EMBL" id="GAA4933665.1"/>
    </source>
</evidence>
<comment type="catalytic activity">
    <reaction evidence="15 16">
        <text>[GlcNAc-(1-&gt;4)-Mur2Ac(oyl-L-Ala-gamma-D-Glu-L-Lys-D-Ala-D-Ala)](n)-di-trans,octa-cis-undecaprenyl diphosphate + beta-D-GlcNAc-(1-&gt;4)-Mur2Ac(oyl-L-Ala-gamma-D-Glu-L-Lys-D-Ala-D-Ala)-di-trans,octa-cis-undecaprenyl diphosphate = [GlcNAc-(1-&gt;4)-Mur2Ac(oyl-L-Ala-gamma-D-Glu-L-Lys-D-Ala-D-Ala)](n+1)-di-trans,octa-cis-undecaprenyl diphosphate + di-trans,octa-cis-undecaprenyl diphosphate + H(+)</text>
        <dbReference type="Rhea" id="RHEA:23708"/>
        <dbReference type="Rhea" id="RHEA-COMP:9602"/>
        <dbReference type="Rhea" id="RHEA-COMP:9603"/>
        <dbReference type="ChEBI" id="CHEBI:15378"/>
        <dbReference type="ChEBI" id="CHEBI:58405"/>
        <dbReference type="ChEBI" id="CHEBI:60033"/>
        <dbReference type="ChEBI" id="CHEBI:78435"/>
        <dbReference type="EC" id="2.4.99.28"/>
    </reaction>
</comment>
<sequence>MSLAAIKNFDWQQELFAGLLADRVLLVLVLALVSLGAVMVASSSISLAALPDPGYSDPWFFARRHLVFLVLGFAACGFVACTPLALWRNYGWVMLLAALVVLVLVLIPGIGTEVKGSKRWIRVGPINLQASELAKFCAIIFFASYLSKWHKEIKANSWAILKPLGILLVLAAFILMEPDLGSTVVLMTTVLAMMFIAGIKLWQCFLLMGMAAGAFVALILPVDYRMARLRAFLDPWQDQYGSGYQLVQSLIGFGRGEWFGLGLGNSIQKLHFLPEAHTDFIFSVIAEEFGFLGAVVVIGLFGALIVKAFMLAKEAIRQDNDFACFAAYGVAVLLACQVFINVGVATGLLPTKGLTLPFVSYGGSSLIISMMMMGLLIRVQKELQITPRPLSEAANP</sequence>
<dbReference type="GO" id="GO:0008360">
    <property type="term" value="P:regulation of cell shape"/>
    <property type="evidence" value="ECO:0007669"/>
    <property type="project" value="UniProtKB-KW"/>
</dbReference>
<feature type="transmembrane region" description="Helical" evidence="16">
    <location>
        <begin position="66"/>
        <end position="86"/>
    </location>
</feature>
<dbReference type="AlphaFoldDB" id="A0AAV3TY20"/>
<comment type="pathway">
    <text evidence="2 16">Cell wall biogenesis; peptidoglycan biosynthesis.</text>
</comment>
<feature type="transmembrane region" description="Helical" evidence="16">
    <location>
        <begin position="180"/>
        <end position="197"/>
    </location>
</feature>
<evidence type="ECO:0000256" key="14">
    <source>
        <dbReference type="ARBA" id="ARBA00038053"/>
    </source>
</evidence>
<keyword evidence="18" id="KW-1185">Reference proteome</keyword>
<keyword evidence="6 16" id="KW-0808">Transferase</keyword>
<evidence type="ECO:0000256" key="13">
    <source>
        <dbReference type="ARBA" id="ARBA00023316"/>
    </source>
</evidence>
<keyword evidence="16" id="KW-0997">Cell inner membrane</keyword>
<evidence type="ECO:0000256" key="4">
    <source>
        <dbReference type="ARBA" id="ARBA00022618"/>
    </source>
</evidence>
<dbReference type="NCBIfam" id="TIGR02614">
    <property type="entry name" value="ftsW"/>
    <property type="match status" value="1"/>
</dbReference>
<evidence type="ECO:0000256" key="9">
    <source>
        <dbReference type="ARBA" id="ARBA00022984"/>
    </source>
</evidence>
<evidence type="ECO:0000256" key="12">
    <source>
        <dbReference type="ARBA" id="ARBA00023306"/>
    </source>
</evidence>
<feature type="transmembrane region" description="Helical" evidence="16">
    <location>
        <begin position="155"/>
        <end position="174"/>
    </location>
</feature>
<dbReference type="EC" id="2.4.99.28" evidence="16"/>
<evidence type="ECO:0000256" key="7">
    <source>
        <dbReference type="ARBA" id="ARBA00022692"/>
    </source>
</evidence>
<feature type="transmembrane region" description="Helical" evidence="16">
    <location>
        <begin position="204"/>
        <end position="222"/>
    </location>
</feature>
<evidence type="ECO:0000256" key="6">
    <source>
        <dbReference type="ARBA" id="ARBA00022679"/>
    </source>
</evidence>
<evidence type="ECO:0000256" key="1">
    <source>
        <dbReference type="ARBA" id="ARBA00004651"/>
    </source>
</evidence>
<keyword evidence="8 16" id="KW-0133">Cell shape</keyword>
<comment type="similarity">
    <text evidence="14 16">Belongs to the SEDS family. FtsW subfamily.</text>
</comment>
<dbReference type="PANTHER" id="PTHR30474">
    <property type="entry name" value="CELL CYCLE PROTEIN"/>
    <property type="match status" value="1"/>
</dbReference>
<dbReference type="InterPro" id="IPR018365">
    <property type="entry name" value="Cell_cycle_FtsW-rel_CS"/>
</dbReference>
<dbReference type="RefSeq" id="WP_345417398.1">
    <property type="nucleotide sequence ID" value="NZ_AP031496.1"/>
</dbReference>
<gene>
    <name evidence="16 17" type="primary">ftsW</name>
    <name evidence="17" type="ORF">GCM10025791_07950</name>
</gene>
<keyword evidence="7 16" id="KW-0812">Transmembrane</keyword>
<feature type="transmembrane region" description="Helical" evidence="16">
    <location>
        <begin position="289"/>
        <end position="310"/>
    </location>
</feature>